<sequence>MTSTTTPPESMEESTDLADSALTLNPITSKNSEPEPTGLAVPPSQTFTIGIPGGDGGTQTFGIGEPTGGISFPPRV</sequence>
<dbReference type="Proteomes" id="UP001201980">
    <property type="component" value="Unassembled WGS sequence"/>
</dbReference>
<feature type="compositionally biased region" description="Polar residues" evidence="1">
    <location>
        <begin position="22"/>
        <end position="31"/>
    </location>
</feature>
<dbReference type="EMBL" id="JAKWBI020000034">
    <property type="protein sequence ID" value="KAJ2905321.1"/>
    <property type="molecule type" value="Genomic_DNA"/>
</dbReference>
<gene>
    <name evidence="2" type="ORF">MKZ38_005834</name>
</gene>
<accession>A0AAD5RX82</accession>
<dbReference type="AlphaFoldDB" id="A0AAD5RX82"/>
<proteinExistence type="predicted"/>
<organism evidence="2 3">
    <name type="scientific">Zalerion maritima</name>
    <dbReference type="NCBI Taxonomy" id="339359"/>
    <lineage>
        <taxon>Eukaryota</taxon>
        <taxon>Fungi</taxon>
        <taxon>Dikarya</taxon>
        <taxon>Ascomycota</taxon>
        <taxon>Pezizomycotina</taxon>
        <taxon>Sordariomycetes</taxon>
        <taxon>Lulworthiomycetidae</taxon>
        <taxon>Lulworthiales</taxon>
        <taxon>Lulworthiaceae</taxon>
        <taxon>Zalerion</taxon>
    </lineage>
</organism>
<keyword evidence="3" id="KW-1185">Reference proteome</keyword>
<reference evidence="2" key="1">
    <citation type="submission" date="2022-07" db="EMBL/GenBank/DDBJ databases">
        <title>Draft genome sequence of Zalerion maritima ATCC 34329, a (micro)plastics degrading marine fungus.</title>
        <authorList>
            <person name="Paco A."/>
            <person name="Goncalves M.F.M."/>
            <person name="Rocha-Santos T.A.P."/>
            <person name="Alves A."/>
        </authorList>
    </citation>
    <scope>NUCLEOTIDE SEQUENCE</scope>
    <source>
        <strain evidence="2">ATCC 34329</strain>
    </source>
</reference>
<name>A0AAD5RX82_9PEZI</name>
<comment type="caution">
    <text evidence="2">The sequence shown here is derived from an EMBL/GenBank/DDBJ whole genome shotgun (WGS) entry which is preliminary data.</text>
</comment>
<evidence type="ECO:0000313" key="3">
    <source>
        <dbReference type="Proteomes" id="UP001201980"/>
    </source>
</evidence>
<evidence type="ECO:0000313" key="2">
    <source>
        <dbReference type="EMBL" id="KAJ2905321.1"/>
    </source>
</evidence>
<feature type="region of interest" description="Disordered" evidence="1">
    <location>
        <begin position="1"/>
        <end position="76"/>
    </location>
</feature>
<protein>
    <submittedName>
        <fullName evidence="2">Uncharacterized protein</fullName>
    </submittedName>
</protein>
<evidence type="ECO:0000256" key="1">
    <source>
        <dbReference type="SAM" id="MobiDB-lite"/>
    </source>
</evidence>